<dbReference type="EMBL" id="AMQN01005508">
    <property type="status" value="NOT_ANNOTATED_CDS"/>
    <property type="molecule type" value="Genomic_DNA"/>
</dbReference>
<reference evidence="3" key="3">
    <citation type="submission" date="2015-06" db="UniProtKB">
        <authorList>
            <consortium name="EnsemblMetazoa"/>
        </authorList>
    </citation>
    <scope>IDENTIFICATION</scope>
</reference>
<feature type="chain" id="PRO_5008788513" description="Farnesoic acid O-methyl transferase domain-containing protein" evidence="1">
    <location>
        <begin position="19"/>
        <end position="331"/>
    </location>
</feature>
<keyword evidence="1" id="KW-0732">Signal</keyword>
<dbReference type="EMBL" id="KB296162">
    <property type="protein sequence ID" value="ELU12138.1"/>
    <property type="molecule type" value="Genomic_DNA"/>
</dbReference>
<evidence type="ECO:0008006" key="5">
    <source>
        <dbReference type="Google" id="ProtNLM"/>
    </source>
</evidence>
<accession>R7UZY2</accession>
<evidence type="ECO:0000313" key="2">
    <source>
        <dbReference type="EMBL" id="ELU12138.1"/>
    </source>
</evidence>
<evidence type="ECO:0000256" key="1">
    <source>
        <dbReference type="SAM" id="SignalP"/>
    </source>
</evidence>
<organism evidence="2">
    <name type="scientific">Capitella teleta</name>
    <name type="common">Polychaete worm</name>
    <dbReference type="NCBI Taxonomy" id="283909"/>
    <lineage>
        <taxon>Eukaryota</taxon>
        <taxon>Metazoa</taxon>
        <taxon>Spiralia</taxon>
        <taxon>Lophotrochozoa</taxon>
        <taxon>Annelida</taxon>
        <taxon>Polychaeta</taxon>
        <taxon>Sedentaria</taxon>
        <taxon>Scolecida</taxon>
        <taxon>Capitellidae</taxon>
        <taxon>Capitella</taxon>
    </lineage>
</organism>
<dbReference type="OrthoDB" id="6156557at2759"/>
<dbReference type="Proteomes" id="UP000014760">
    <property type="component" value="Unassembled WGS sequence"/>
</dbReference>
<reference evidence="4" key="1">
    <citation type="submission" date="2012-12" db="EMBL/GenBank/DDBJ databases">
        <authorList>
            <person name="Hellsten U."/>
            <person name="Grimwood J."/>
            <person name="Chapman J.A."/>
            <person name="Shapiro H."/>
            <person name="Aerts A."/>
            <person name="Otillar R.P."/>
            <person name="Terry A.Y."/>
            <person name="Boore J.L."/>
            <person name="Simakov O."/>
            <person name="Marletaz F."/>
            <person name="Cho S.-J."/>
            <person name="Edsinger-Gonzales E."/>
            <person name="Havlak P."/>
            <person name="Kuo D.-H."/>
            <person name="Larsson T."/>
            <person name="Lv J."/>
            <person name="Arendt D."/>
            <person name="Savage R."/>
            <person name="Osoegawa K."/>
            <person name="de Jong P."/>
            <person name="Lindberg D.R."/>
            <person name="Seaver E.C."/>
            <person name="Weisblat D.A."/>
            <person name="Putnam N.H."/>
            <person name="Grigoriev I.V."/>
            <person name="Rokhsar D.S."/>
        </authorList>
    </citation>
    <scope>NUCLEOTIDE SEQUENCE</scope>
    <source>
        <strain evidence="4">I ESC-2004</strain>
    </source>
</reference>
<protein>
    <recommendedName>
        <fullName evidence="5">Farnesoic acid O-methyl transferase domain-containing protein</fullName>
    </recommendedName>
</protein>
<keyword evidence="4" id="KW-1185">Reference proteome</keyword>
<reference evidence="2 4" key="2">
    <citation type="journal article" date="2013" name="Nature">
        <title>Insights into bilaterian evolution from three spiralian genomes.</title>
        <authorList>
            <person name="Simakov O."/>
            <person name="Marletaz F."/>
            <person name="Cho S.J."/>
            <person name="Edsinger-Gonzales E."/>
            <person name="Havlak P."/>
            <person name="Hellsten U."/>
            <person name="Kuo D.H."/>
            <person name="Larsson T."/>
            <person name="Lv J."/>
            <person name="Arendt D."/>
            <person name="Savage R."/>
            <person name="Osoegawa K."/>
            <person name="de Jong P."/>
            <person name="Grimwood J."/>
            <person name="Chapman J.A."/>
            <person name="Shapiro H."/>
            <person name="Aerts A."/>
            <person name="Otillar R.P."/>
            <person name="Terry A.Y."/>
            <person name="Boore J.L."/>
            <person name="Grigoriev I.V."/>
            <person name="Lindberg D.R."/>
            <person name="Seaver E.C."/>
            <person name="Weisblat D.A."/>
            <person name="Putnam N.H."/>
            <person name="Rokhsar D.S."/>
        </authorList>
    </citation>
    <scope>NUCLEOTIDE SEQUENCE</scope>
    <source>
        <strain evidence="2 4">I ESC-2004</strain>
    </source>
</reference>
<evidence type="ECO:0000313" key="4">
    <source>
        <dbReference type="Proteomes" id="UP000014760"/>
    </source>
</evidence>
<dbReference type="EnsemblMetazoa" id="CapteT202237">
    <property type="protein sequence ID" value="CapteP202237"/>
    <property type="gene ID" value="CapteG202237"/>
</dbReference>
<evidence type="ECO:0000313" key="3">
    <source>
        <dbReference type="EnsemblMetazoa" id="CapteP202237"/>
    </source>
</evidence>
<name>R7UZY2_CAPTE</name>
<gene>
    <name evidence="2" type="ORF">CAPTEDRAFT_202237</name>
</gene>
<sequence length="331" mass="37927">MKIFLVLTLALFADFAMGDIDMCFMENQTRINKLRTFVNHYPENNHIYFGVKACPEDALEIAAVFGNYYGIYFGMPELKTVRMVTDVVRINKYKSGNSDTLWSSEQALLDCNEMKYFWMKWSEGELAIGQGLELGSRTLYTINDADVRPELYASHVHVVYRGTAEFENQCDYVASSEDTKSRRSNEFHEDQIMLTGVQVLGGRVKHPCPPTPRETALSWNAIWQQCGRPATSPVVCINRRTRAKYRQAIKWRRNAALVEDLYNHIDERACERPICTHDAVMSPVDKAIAELFTRMIRTGTTPTPMLDSVVIPILKHTRKSLNYSKNYRGIA</sequence>
<proteinExistence type="predicted"/>
<dbReference type="AlphaFoldDB" id="R7UZY2"/>
<dbReference type="HOGENOM" id="CLU_840041_0_0_1"/>
<feature type="signal peptide" evidence="1">
    <location>
        <begin position="1"/>
        <end position="18"/>
    </location>
</feature>